<reference evidence="2" key="1">
    <citation type="submission" date="2024-02" db="EMBL/GenBank/DDBJ databases">
        <authorList>
            <consortium name="ELIXIR-Norway"/>
            <consortium name="Elixir Norway"/>
        </authorList>
    </citation>
    <scope>NUCLEOTIDE SEQUENCE</scope>
</reference>
<organism evidence="2 3">
    <name type="scientific">Sphagnum jensenii</name>
    <dbReference type="NCBI Taxonomy" id="128206"/>
    <lineage>
        <taxon>Eukaryota</taxon>
        <taxon>Viridiplantae</taxon>
        <taxon>Streptophyta</taxon>
        <taxon>Embryophyta</taxon>
        <taxon>Bryophyta</taxon>
        <taxon>Sphagnophytina</taxon>
        <taxon>Sphagnopsida</taxon>
        <taxon>Sphagnales</taxon>
        <taxon>Sphagnaceae</taxon>
        <taxon>Sphagnum</taxon>
    </lineage>
</organism>
<evidence type="ECO:0000313" key="3">
    <source>
        <dbReference type="Proteomes" id="UP001497444"/>
    </source>
</evidence>
<dbReference type="EMBL" id="OZ020106">
    <property type="protein sequence ID" value="CAK9257707.1"/>
    <property type="molecule type" value="Genomic_DNA"/>
</dbReference>
<keyword evidence="3" id="KW-1185">Reference proteome</keyword>
<proteinExistence type="predicted"/>
<feature type="compositionally biased region" description="Low complexity" evidence="1">
    <location>
        <begin position="49"/>
        <end position="66"/>
    </location>
</feature>
<dbReference type="Proteomes" id="UP001497444">
    <property type="component" value="Chromosome 11"/>
</dbReference>
<sequence>MIPGSSDRGGVQRACERAEIGYVILASGGDPEATDSVPVTDDPVENPRKTTGPKTKTKPGITLTGPNTNCGIPTGPKTKVGLTYIAKVQSEEHKVGEFHMAKTKVG</sequence>
<gene>
    <name evidence="2" type="ORF">CSSPJE1EN1_LOCUS3185</name>
</gene>
<protein>
    <submittedName>
        <fullName evidence="2">Uncharacterized protein</fullName>
    </submittedName>
</protein>
<accession>A0ABP0VTA0</accession>
<feature type="region of interest" description="Disordered" evidence="1">
    <location>
        <begin position="26"/>
        <end position="76"/>
    </location>
</feature>
<evidence type="ECO:0000313" key="2">
    <source>
        <dbReference type="EMBL" id="CAK9257707.1"/>
    </source>
</evidence>
<evidence type="ECO:0000256" key="1">
    <source>
        <dbReference type="SAM" id="MobiDB-lite"/>
    </source>
</evidence>
<name>A0ABP0VTA0_9BRYO</name>